<evidence type="ECO:0000313" key="3">
    <source>
        <dbReference type="Proteomes" id="UP001520878"/>
    </source>
</evidence>
<proteinExistence type="predicted"/>
<feature type="domain" description="CinA C-terminal" evidence="1">
    <location>
        <begin position="7"/>
        <end position="158"/>
    </location>
</feature>
<dbReference type="InterPro" id="IPR036653">
    <property type="entry name" value="CinA-like_C"/>
</dbReference>
<gene>
    <name evidence="2" type="ORF">LJ739_10385</name>
</gene>
<dbReference type="NCBIfam" id="TIGR00199">
    <property type="entry name" value="PncC_domain"/>
    <property type="match status" value="1"/>
</dbReference>
<dbReference type="Pfam" id="PF02464">
    <property type="entry name" value="CinA"/>
    <property type="match status" value="1"/>
</dbReference>
<organism evidence="2 3">
    <name type="scientific">Fluctibacter halophilus</name>
    <dbReference type="NCBI Taxonomy" id="226011"/>
    <lineage>
        <taxon>Bacteria</taxon>
        <taxon>Pseudomonadati</taxon>
        <taxon>Pseudomonadota</taxon>
        <taxon>Gammaproteobacteria</taxon>
        <taxon>Alteromonadales</taxon>
        <taxon>Alteromonadaceae</taxon>
        <taxon>Fluctibacter</taxon>
    </lineage>
</organism>
<dbReference type="EMBL" id="JAJEWP010000002">
    <property type="protein sequence ID" value="MCC2616649.1"/>
    <property type="molecule type" value="Genomic_DNA"/>
</dbReference>
<dbReference type="InterPro" id="IPR008136">
    <property type="entry name" value="CinA_C"/>
</dbReference>
<dbReference type="RefSeq" id="WP_229160189.1">
    <property type="nucleotide sequence ID" value="NZ_JAJEWP010000002.1"/>
</dbReference>
<accession>A0ABS8G7T5</accession>
<comment type="caution">
    <text evidence="2">The sequence shown here is derived from an EMBL/GenBank/DDBJ whole genome shotgun (WGS) entry which is preliminary data.</text>
</comment>
<sequence length="161" mass="17196">MRDSILSLAAQLGEQLVARDWHVSTAESCTGGGIAYAITSTAGSSGWFNEGFVTYSNDAKMALLGVPQKTLEEHGAVSRQTVEKMVQGLAQRTGAQANVVVSGIAGPDGGSETKPVGTVWFGFLVDGVVRTEERRFFGDRAQVRDSAIEYSLQKLLQLITD</sequence>
<keyword evidence="3" id="KW-1185">Reference proteome</keyword>
<dbReference type="Proteomes" id="UP001520878">
    <property type="component" value="Unassembled WGS sequence"/>
</dbReference>
<evidence type="ECO:0000259" key="1">
    <source>
        <dbReference type="Pfam" id="PF02464"/>
    </source>
</evidence>
<protein>
    <submittedName>
        <fullName evidence="2">CinA family protein</fullName>
    </submittedName>
</protein>
<name>A0ABS8G7T5_9ALTE</name>
<dbReference type="Gene3D" id="3.90.950.20">
    <property type="entry name" value="CinA-like"/>
    <property type="match status" value="1"/>
</dbReference>
<reference evidence="2 3" key="1">
    <citation type="submission" date="2021-10" db="EMBL/GenBank/DDBJ databases">
        <title>Draft genome of Aestuariibacter halophilus JC2043.</title>
        <authorList>
            <person name="Emsley S.A."/>
            <person name="Pfannmuller K.M."/>
            <person name="Ushijima B."/>
            <person name="Saw J.H."/>
            <person name="Videau P."/>
        </authorList>
    </citation>
    <scope>NUCLEOTIDE SEQUENCE [LARGE SCALE GENOMIC DNA]</scope>
    <source>
        <strain evidence="2 3">JC2043</strain>
    </source>
</reference>
<evidence type="ECO:0000313" key="2">
    <source>
        <dbReference type="EMBL" id="MCC2616649.1"/>
    </source>
</evidence>
<dbReference type="SUPFAM" id="SSF142433">
    <property type="entry name" value="CinA-like"/>
    <property type="match status" value="1"/>
</dbReference>